<sequence>MPPRKRRSHNLKGLRGSQDQQQSHSSYFATRLKPEQVGALVHDESDTISYRAYLVQNFVRSSEMMDALMTQNVPLPKIKAPPIFRNPNLGEMKRAIVSEREQLVAIENQLQSYTIDLPDCYHRLKELSAQIDLSQEADDSSIQAVESAYKAHTGKYIQNDRIVVHKDKFLQLRGDHSKAPPDYWERRLDILASQQQEALRLKIMQEEEEEFKRRTEEEKKLRQKQEEQRLYEDPFQQQPTHPQPMADPVTVNPGIPDPQPAQQPTDQPPQAMLGSIFGDMNGENFNNGFEDDEFADLDTAFF</sequence>
<dbReference type="EMBL" id="LN890573">
    <property type="protein sequence ID" value="CUS22997.1"/>
    <property type="molecule type" value="Genomic_DNA"/>
</dbReference>
<evidence type="ECO:0000313" key="3">
    <source>
        <dbReference type="Proteomes" id="UP000236544"/>
    </source>
</evidence>
<dbReference type="AlphaFoldDB" id="A0A0P1L1D3"/>
<protein>
    <submittedName>
        <fullName evidence="2">LAQU0S07e04984g1_1</fullName>
    </submittedName>
</protein>
<organism evidence="2 3">
    <name type="scientific">Lachancea quebecensis</name>
    <dbReference type="NCBI Taxonomy" id="1654605"/>
    <lineage>
        <taxon>Eukaryota</taxon>
        <taxon>Fungi</taxon>
        <taxon>Dikarya</taxon>
        <taxon>Ascomycota</taxon>
        <taxon>Saccharomycotina</taxon>
        <taxon>Saccharomycetes</taxon>
        <taxon>Saccharomycetales</taxon>
        <taxon>Saccharomycetaceae</taxon>
        <taxon>Lachancea</taxon>
    </lineage>
</organism>
<feature type="region of interest" description="Disordered" evidence="1">
    <location>
        <begin position="1"/>
        <end position="25"/>
    </location>
</feature>
<evidence type="ECO:0000256" key="1">
    <source>
        <dbReference type="SAM" id="MobiDB-lite"/>
    </source>
</evidence>
<name>A0A0P1L1D3_9SACH</name>
<feature type="region of interest" description="Disordered" evidence="1">
    <location>
        <begin position="210"/>
        <end position="291"/>
    </location>
</feature>
<dbReference type="CDD" id="cd22571">
    <property type="entry name" value="SNF6"/>
    <property type="match status" value="1"/>
</dbReference>
<dbReference type="InterPro" id="IPR059172">
    <property type="entry name" value="SNF6"/>
</dbReference>
<gene>
    <name evidence="2" type="ORF">LAQU0_S07e04984g</name>
</gene>
<dbReference type="Proteomes" id="UP000236544">
    <property type="component" value="Unassembled WGS sequence"/>
</dbReference>
<proteinExistence type="predicted"/>
<keyword evidence="3" id="KW-1185">Reference proteome</keyword>
<feature type="compositionally biased region" description="Basic residues" evidence="1">
    <location>
        <begin position="1"/>
        <end position="12"/>
    </location>
</feature>
<dbReference type="OrthoDB" id="4034416at2759"/>
<accession>A0A0P1L1D3</accession>
<evidence type="ECO:0000313" key="2">
    <source>
        <dbReference type="EMBL" id="CUS22997.1"/>
    </source>
</evidence>
<feature type="compositionally biased region" description="Basic and acidic residues" evidence="1">
    <location>
        <begin position="210"/>
        <end position="232"/>
    </location>
</feature>
<reference evidence="3" key="1">
    <citation type="submission" date="2015-10" db="EMBL/GenBank/DDBJ databases">
        <authorList>
            <person name="Devillers H."/>
        </authorList>
    </citation>
    <scope>NUCLEOTIDE SEQUENCE [LARGE SCALE GENOMIC DNA]</scope>
</reference>
<feature type="compositionally biased region" description="Low complexity" evidence="1">
    <location>
        <begin position="262"/>
        <end position="271"/>
    </location>
</feature>